<name>Q2J8R6_FRACC</name>
<reference evidence="3 4" key="1">
    <citation type="journal article" date="2007" name="Genome Res.">
        <title>Genome characteristics of facultatively symbiotic Frankia sp. strains reflect host range and host plant biogeography.</title>
        <authorList>
            <person name="Normand P."/>
            <person name="Lapierre P."/>
            <person name="Tisa L.S."/>
            <person name="Gogarten J.P."/>
            <person name="Alloisio N."/>
            <person name="Bagnarol E."/>
            <person name="Bassi C.A."/>
            <person name="Berry A.M."/>
            <person name="Bickhart D.M."/>
            <person name="Choisne N."/>
            <person name="Couloux A."/>
            <person name="Cournoyer B."/>
            <person name="Cruveiller S."/>
            <person name="Daubin V."/>
            <person name="Demange N."/>
            <person name="Francino M.P."/>
            <person name="Goltsman E."/>
            <person name="Huang Y."/>
            <person name="Kopp O.R."/>
            <person name="Labarre L."/>
            <person name="Lapidus A."/>
            <person name="Lavire C."/>
            <person name="Marechal J."/>
            <person name="Martinez M."/>
            <person name="Mastronunzio J.E."/>
            <person name="Mullin B.C."/>
            <person name="Niemann J."/>
            <person name="Pujic P."/>
            <person name="Rawnsley T."/>
            <person name="Rouy Z."/>
            <person name="Schenowitz C."/>
            <person name="Sellstedt A."/>
            <person name="Tavares F."/>
            <person name="Tomkins J.P."/>
            <person name="Vallenet D."/>
            <person name="Valverde C."/>
            <person name="Wall L.G."/>
            <person name="Wang Y."/>
            <person name="Medigue C."/>
            <person name="Benson D.R."/>
        </authorList>
    </citation>
    <scope>NUCLEOTIDE SEQUENCE [LARGE SCALE GENOMIC DNA]</scope>
    <source>
        <strain evidence="4">DSM 45818 / CECT 9043 / CcI3</strain>
    </source>
</reference>
<dbReference type="OrthoDB" id="9791637at2"/>
<dbReference type="eggNOG" id="COG0662">
    <property type="taxonomic scope" value="Bacteria"/>
</dbReference>
<dbReference type="SUPFAM" id="SSF51182">
    <property type="entry name" value="RmlC-like cupins"/>
    <property type="match status" value="1"/>
</dbReference>
<protein>
    <submittedName>
        <fullName evidence="3">Cupin 2</fullName>
    </submittedName>
</protein>
<dbReference type="Pfam" id="PF07883">
    <property type="entry name" value="Cupin_2"/>
    <property type="match status" value="1"/>
</dbReference>
<dbReference type="Gene3D" id="2.60.120.10">
    <property type="entry name" value="Jelly Rolls"/>
    <property type="match status" value="1"/>
</dbReference>
<dbReference type="PANTHER" id="PTHR36440:SF1">
    <property type="entry name" value="PUTATIVE (AFU_ORTHOLOGUE AFUA_8G07350)-RELATED"/>
    <property type="match status" value="1"/>
</dbReference>
<evidence type="ECO:0000256" key="1">
    <source>
        <dbReference type="SAM" id="MobiDB-lite"/>
    </source>
</evidence>
<dbReference type="InterPro" id="IPR011051">
    <property type="entry name" value="RmlC_Cupin_sf"/>
</dbReference>
<dbReference type="RefSeq" id="WP_011437354.1">
    <property type="nucleotide sequence ID" value="NC_007777.1"/>
</dbReference>
<feature type="compositionally biased region" description="Low complexity" evidence="1">
    <location>
        <begin position="1"/>
        <end position="20"/>
    </location>
</feature>
<dbReference type="HOGENOM" id="CLU_103066_3_0_11"/>
<dbReference type="EMBL" id="CP000249">
    <property type="protein sequence ID" value="ABD12326.1"/>
    <property type="molecule type" value="Genomic_DNA"/>
</dbReference>
<proteinExistence type="predicted"/>
<dbReference type="PhylomeDB" id="Q2J8R6"/>
<accession>Q2J8R6</accession>
<sequence length="171" mass="18203">MSFTPHTASPATQPATQPATRGYVLGPDEGNPYHWLGTLSLTKVMGSVTTGNLDIVDHRVPPGYAPPPHVHRDSDEVFFLIDGHLEVHCGDDAWEAGPGSLLFLPRGVPHRFVNADQPARTLLINAPASFADLVVAIGDPAPGLDMPGPDAPVPSTEEIFAQSQWYGINPA</sequence>
<evidence type="ECO:0000259" key="2">
    <source>
        <dbReference type="Pfam" id="PF07883"/>
    </source>
</evidence>
<evidence type="ECO:0000313" key="4">
    <source>
        <dbReference type="Proteomes" id="UP000001937"/>
    </source>
</evidence>
<dbReference type="InterPro" id="IPR014710">
    <property type="entry name" value="RmlC-like_jellyroll"/>
</dbReference>
<evidence type="ECO:0000313" key="3">
    <source>
        <dbReference type="EMBL" id="ABD12326.1"/>
    </source>
</evidence>
<dbReference type="AlphaFoldDB" id="Q2J8R6"/>
<gene>
    <name evidence="3" type="ordered locus">Francci3_2969</name>
</gene>
<dbReference type="STRING" id="106370.Francci3_2969"/>
<dbReference type="InterPro" id="IPR053146">
    <property type="entry name" value="QDO-like"/>
</dbReference>
<feature type="domain" description="Cupin type-2" evidence="2">
    <location>
        <begin position="59"/>
        <end position="124"/>
    </location>
</feature>
<dbReference type="PANTHER" id="PTHR36440">
    <property type="entry name" value="PUTATIVE (AFU_ORTHOLOGUE AFUA_8G07350)-RELATED"/>
    <property type="match status" value="1"/>
</dbReference>
<keyword evidence="4" id="KW-1185">Reference proteome</keyword>
<feature type="region of interest" description="Disordered" evidence="1">
    <location>
        <begin position="1"/>
        <end position="26"/>
    </location>
</feature>
<organism evidence="3 4">
    <name type="scientific">Frankia casuarinae (strain DSM 45818 / CECT 9043 / HFP020203 / CcI3)</name>
    <dbReference type="NCBI Taxonomy" id="106370"/>
    <lineage>
        <taxon>Bacteria</taxon>
        <taxon>Bacillati</taxon>
        <taxon>Actinomycetota</taxon>
        <taxon>Actinomycetes</taxon>
        <taxon>Frankiales</taxon>
        <taxon>Frankiaceae</taxon>
        <taxon>Frankia</taxon>
    </lineage>
</organism>
<dbReference type="KEGG" id="fra:Francci3_2969"/>
<dbReference type="InterPro" id="IPR013096">
    <property type="entry name" value="Cupin_2"/>
</dbReference>
<dbReference type="Proteomes" id="UP000001937">
    <property type="component" value="Chromosome"/>
</dbReference>